<reference evidence="7 8" key="1">
    <citation type="submission" date="2018-05" db="EMBL/GenBank/DDBJ databases">
        <title>Whole genome sequencing for identification of molecular markers to develop diagnostic detection tools for the regulated plant pathogen Lachnellula willkommii.</title>
        <authorList>
            <person name="Giroux E."/>
            <person name="Bilodeau G."/>
        </authorList>
    </citation>
    <scope>NUCLEOTIDE SEQUENCE [LARGE SCALE GENOMIC DNA]</scope>
    <source>
        <strain evidence="7 8">CBS 625.97</strain>
    </source>
</reference>
<keyword evidence="2" id="KW-0677">Repeat</keyword>
<evidence type="ECO:0000313" key="7">
    <source>
        <dbReference type="EMBL" id="TVY58443.1"/>
    </source>
</evidence>
<dbReference type="InterPro" id="IPR015943">
    <property type="entry name" value="WD40/YVTN_repeat-like_dom_sf"/>
</dbReference>
<evidence type="ECO:0000259" key="6">
    <source>
        <dbReference type="Pfam" id="PF22893"/>
    </source>
</evidence>
<keyword evidence="8" id="KW-1185">Reference proteome</keyword>
<dbReference type="PANTHER" id="PTHR38886:SF1">
    <property type="entry name" value="NACHT-NTPASE AND P-LOOP NTPASES N-TERMINAL DOMAIN-CONTAINING PROTEIN"/>
    <property type="match status" value="1"/>
</dbReference>
<dbReference type="Gene3D" id="2.130.10.10">
    <property type="entry name" value="YVTN repeat-like/Quinoprotein amine dehydrogenase"/>
    <property type="match status" value="1"/>
</dbReference>
<gene>
    <name evidence="7" type="primary">CDC4_1</name>
    <name evidence="7" type="ORF">LCER1_G001412</name>
</gene>
<feature type="signal peptide" evidence="5">
    <location>
        <begin position="1"/>
        <end position="24"/>
    </location>
</feature>
<feature type="repeat" description="WD" evidence="3">
    <location>
        <begin position="764"/>
        <end position="801"/>
    </location>
</feature>
<dbReference type="AlphaFoldDB" id="A0A7D8YR65"/>
<feature type="region of interest" description="Disordered" evidence="4">
    <location>
        <begin position="504"/>
        <end position="525"/>
    </location>
</feature>
<name>A0A7D8YR65_9HELO</name>
<evidence type="ECO:0000313" key="8">
    <source>
        <dbReference type="Proteomes" id="UP000481288"/>
    </source>
</evidence>
<feature type="domain" description="Ubiquitin-like" evidence="6">
    <location>
        <begin position="333"/>
        <end position="412"/>
    </location>
</feature>
<dbReference type="PROSITE" id="PS50082">
    <property type="entry name" value="WD_REPEATS_2"/>
    <property type="match status" value="1"/>
</dbReference>
<dbReference type="SMART" id="SM00320">
    <property type="entry name" value="WD40"/>
    <property type="match status" value="2"/>
</dbReference>
<comment type="caution">
    <text evidence="7">The sequence shown here is derived from an EMBL/GenBank/DDBJ whole genome shotgun (WGS) entry which is preliminary data.</text>
</comment>
<sequence length="801" mass="89876">MAGFGWSVGDLVASLQLVVKIAGALKETGGAKSDYQESIGFLLGLETTLQNLRSVAPSLVNQPQESAVQLEAKKIVKPLSIFLAKIQKFHGALGLESKRSPWRTAPRKVQWAIFVSKEVKKLRDRISVPMFSLNILLQSQTLLAVSSLQERLPSDISERLASGIENAVSKGLRDELDSLRSMMGKYEVDSTVTPGNNSQEADQTTQSLNALPPEQLALSEPAGKSLDSSLNSRLDKFANDQLVEMESLKRSLSTIIALQRLPLTNPKSHESYKSSTTPFSELKTTFAKCMVLLALSLRELFNSALIYLGPQFLLFMLTFKELGSRIPKMLLDNNSILFEDVLGRRKYLPIEFFQHYNVFNTFLRESFMGVPGQRYIFNQQYRLADSKNELVDSTTWQETIIKRSNIIMSVMLEKLTDDEDGTSCPRCWMPKTSTEQSVVVQCSSCSLIYTTNIPVNVPAKTNQLDSSIPSEAGSKDANLPLLSSEIPAYKPGPSENEWTKVEISTPVKNNRPKGDDSPTRSEKTTILPWGSHQDLMHFKRVQVADLPNREILPQSSALLQLLVVLSRMRDLTDYAIPRSGTQHGMRLSFEAVLAQITNCTQMIHVFFEHQSFEALKLNTGEGWKTKTWSTAWAESVRLSLRSKELISVARLMCQDLQRNHKIVTANEVFAQWNQTVTLFNMHSVALKGYLDLLKKIDDAWRHGGQGLRREITRLHIDEERITNDTPADHGAATCLVVTPRYIVVALDNNLISIFDHKNNFLRNLQGHQIAVWAMAVHFKIDDILVSGGSDRNVHVWDMNTG</sequence>
<dbReference type="EMBL" id="QGMG01000041">
    <property type="protein sequence ID" value="TVY58443.1"/>
    <property type="molecule type" value="Genomic_DNA"/>
</dbReference>
<dbReference type="PANTHER" id="PTHR38886">
    <property type="entry name" value="SESA DOMAIN-CONTAINING PROTEIN"/>
    <property type="match status" value="1"/>
</dbReference>
<keyword evidence="5" id="KW-0732">Signal</keyword>
<dbReference type="InterPro" id="IPR036322">
    <property type="entry name" value="WD40_repeat_dom_sf"/>
</dbReference>
<dbReference type="InterPro" id="IPR054464">
    <property type="entry name" value="ULD_fung"/>
</dbReference>
<feature type="compositionally biased region" description="Basic and acidic residues" evidence="4">
    <location>
        <begin position="512"/>
        <end position="523"/>
    </location>
</feature>
<organism evidence="7 8">
    <name type="scientific">Lachnellula cervina</name>
    <dbReference type="NCBI Taxonomy" id="1316786"/>
    <lineage>
        <taxon>Eukaryota</taxon>
        <taxon>Fungi</taxon>
        <taxon>Dikarya</taxon>
        <taxon>Ascomycota</taxon>
        <taxon>Pezizomycotina</taxon>
        <taxon>Leotiomycetes</taxon>
        <taxon>Helotiales</taxon>
        <taxon>Lachnaceae</taxon>
        <taxon>Lachnellula</taxon>
    </lineage>
</organism>
<evidence type="ECO:0000256" key="4">
    <source>
        <dbReference type="SAM" id="MobiDB-lite"/>
    </source>
</evidence>
<dbReference type="InterPro" id="IPR019775">
    <property type="entry name" value="WD40_repeat_CS"/>
</dbReference>
<dbReference type="PROSITE" id="PS00678">
    <property type="entry name" value="WD_REPEATS_1"/>
    <property type="match status" value="1"/>
</dbReference>
<dbReference type="OrthoDB" id="3045089at2759"/>
<feature type="chain" id="PRO_5028931972" evidence="5">
    <location>
        <begin position="25"/>
        <end position="801"/>
    </location>
</feature>
<dbReference type="Pfam" id="PF22893">
    <property type="entry name" value="ULD_2"/>
    <property type="match status" value="1"/>
</dbReference>
<dbReference type="PROSITE" id="PS50294">
    <property type="entry name" value="WD_REPEATS_REGION"/>
    <property type="match status" value="1"/>
</dbReference>
<dbReference type="SUPFAM" id="SSF50978">
    <property type="entry name" value="WD40 repeat-like"/>
    <property type="match status" value="1"/>
</dbReference>
<evidence type="ECO:0000256" key="2">
    <source>
        <dbReference type="ARBA" id="ARBA00022737"/>
    </source>
</evidence>
<keyword evidence="7" id="KW-0131">Cell cycle</keyword>
<dbReference type="Proteomes" id="UP000481288">
    <property type="component" value="Unassembled WGS sequence"/>
</dbReference>
<accession>A0A7D8YR65</accession>
<proteinExistence type="predicted"/>
<keyword evidence="7" id="KW-0132">Cell division</keyword>
<evidence type="ECO:0000256" key="5">
    <source>
        <dbReference type="SAM" id="SignalP"/>
    </source>
</evidence>
<evidence type="ECO:0000256" key="1">
    <source>
        <dbReference type="ARBA" id="ARBA00022574"/>
    </source>
</evidence>
<dbReference type="GO" id="GO:0051301">
    <property type="term" value="P:cell division"/>
    <property type="evidence" value="ECO:0007669"/>
    <property type="project" value="UniProtKB-KW"/>
</dbReference>
<keyword evidence="1 3" id="KW-0853">WD repeat</keyword>
<protein>
    <submittedName>
        <fullName evidence="7">Cell division control protein 4</fullName>
    </submittedName>
</protein>
<dbReference type="InterPro" id="IPR001680">
    <property type="entry name" value="WD40_rpt"/>
</dbReference>
<evidence type="ECO:0000256" key="3">
    <source>
        <dbReference type="PROSITE-ProRule" id="PRU00221"/>
    </source>
</evidence>